<dbReference type="SUPFAM" id="SSF50993">
    <property type="entry name" value="Peptidase/esterase 'gauge' domain"/>
    <property type="match status" value="1"/>
</dbReference>
<feature type="region of interest" description="Disordered" evidence="9">
    <location>
        <begin position="1092"/>
        <end position="1150"/>
    </location>
</feature>
<name>A0A6A3K557_9STRA</name>
<dbReference type="EMBL" id="QXFV01001427">
    <property type="protein sequence ID" value="KAE9006127.1"/>
    <property type="molecule type" value="Genomic_DNA"/>
</dbReference>
<feature type="region of interest" description="Disordered" evidence="9">
    <location>
        <begin position="1438"/>
        <end position="1458"/>
    </location>
</feature>
<feature type="domain" description="Peptidase S9 prolyl oligopeptidase catalytic" evidence="10">
    <location>
        <begin position="535"/>
        <end position="750"/>
    </location>
</feature>
<dbReference type="SUPFAM" id="SSF53474">
    <property type="entry name" value="alpha/beta-Hydrolases"/>
    <property type="match status" value="1"/>
</dbReference>
<evidence type="ECO:0000313" key="14">
    <source>
        <dbReference type="Proteomes" id="UP000429607"/>
    </source>
</evidence>
<feature type="region of interest" description="Disordered" evidence="9">
    <location>
        <begin position="927"/>
        <end position="954"/>
    </location>
</feature>
<evidence type="ECO:0000313" key="13">
    <source>
        <dbReference type="EMBL" id="KAE9006127.1"/>
    </source>
</evidence>
<dbReference type="InterPro" id="IPR023302">
    <property type="entry name" value="Pept_S9A_N"/>
</dbReference>
<dbReference type="CDD" id="cd09917">
    <property type="entry name" value="F-box_SF"/>
    <property type="match status" value="1"/>
</dbReference>
<evidence type="ECO:0000256" key="5">
    <source>
        <dbReference type="ARBA" id="ARBA00039290"/>
    </source>
</evidence>
<comment type="caution">
    <text evidence="12">The sequence shown here is derived from an EMBL/GenBank/DDBJ whole genome shotgun (WGS) entry which is preliminary data.</text>
</comment>
<feature type="compositionally biased region" description="Basic and acidic residues" evidence="9">
    <location>
        <begin position="1443"/>
        <end position="1454"/>
    </location>
</feature>
<feature type="compositionally biased region" description="Low complexity" evidence="9">
    <location>
        <begin position="936"/>
        <end position="946"/>
    </location>
</feature>
<keyword evidence="2 12" id="KW-0645">Protease</keyword>
<dbReference type="OrthoDB" id="248387at2759"/>
<evidence type="ECO:0000256" key="6">
    <source>
        <dbReference type="ARBA" id="ARBA00042165"/>
    </source>
</evidence>
<evidence type="ECO:0000256" key="1">
    <source>
        <dbReference type="ARBA" id="ARBA00005228"/>
    </source>
</evidence>
<dbReference type="Gene3D" id="2.130.10.120">
    <property type="entry name" value="Prolyl oligopeptidase, N-terminal domain"/>
    <property type="match status" value="1"/>
</dbReference>
<sequence>MMLLGAAARRSSRVRPAFRRLHGSALTRQQLGCFSAADSSWEWLKDPANPRLQQFLKLERNYLANQLSKPKFRKVERAFHVELRDRLLREDFSVPECVGDFEYFMRQAPGENFPVYYRRHRQISEESDATATTAATSTTDDEVVLNQNVEPSLNHGFQFVAGMKISPDATQLLLVMENDHEQCRAVLRDLKTGKLQPLEDVTGIKNVEWSSAAAPTRVFYYTKVDGHGRPYAVYRYNLMTHAQELIYEEQDEAFFVDVAQTKDARFVLINCNSKNTSEIYALDGQDIDARPQLLRPREAGTLYFADHAAGQFFIVTNADGALNYKIATSKWNAKASEPTSSSVGRWETLVPEHEDVKIEDVDLFEKYLVLYERVNSVPRLRVCSLDGQSDADSDAHYIPLPKELEICRVSPGVNRDYVAHRVRFQVSTPLVPEVVFDYDMKNRKLHVLKETELTDRSIKHERKRDAGQKPTQSTFDPALYTCQRCYVPSMSSLGVKIPMTLIHRRDITLNGQNPTLLIGYGAYGTNLEADFELEHLSLLERGWVIALAHVRGGGELGLQWYQAGKAMQKRHTFDDYVSCTHHLLDAGFTNPKRLAGKGVSAGGLIMGYVANEYPHLYQALVMKVPFVDILATMQDPTLPLTVHEYDEWGDPSGPKAHEYIQSYAPCENVRENQVYPAMFVTGSLNDQRVQFWEPAKWVYKMRKVQASLPKRDKRLALLKMGKDDGHFGGGGRLEQLEESAMEIAFLYRALHLPFPQNNPLTLVLPDSKATTQELENEIAQMEDRLANVKVVVEVEKEAWRRSSRTGKRGTKWKGAAPLRDKEKESSPPSTASANNMGSEDFGDTVTIMPGYWDALELAQYLKSKQLGSFAQVVVYEQITGKVLLDTPAPKLRKLFEGVDTSANDPTWKAFQNEYVKLKKHQRRLEKAVATSRSMPDSARSLDASADASDRRPLPSAVMSSAGAALVFPLISPRVPGINNPSHVQQPQGAKPPTGSKPPFPLRKPTSSNSIPMATCWNCKTRFFRPHVKRSAAGASNVDSGQPVVSSSMRASLVARAYCSKACQESIESSDIRISPSLSARVQVTFGSSRIPIEDKTKRTRPSRVATGLASMSTLTSDQPDPDPLSRGDGITANRLGVSADGDGSSAPPHRAKRLRKFNTFARRSSRPDASLEDPNTFDFLHVAAPRREATALPSASPRQEYAEHGGRQAFDGANAPGTFTMCPSATSLAINSYRTAGPTTDPMNRSPNAKPVPPELMLSNSAQQPKPKQSKVYQQSRYKLDPDLFQARQETFSSCFGALPPSNRSYQLGGSRVVDYGRGNLLRLQEFLPVRALHRLSLTSRAWYELVTVPSAFSDALWGVHVLRIWRPSDEDEEFLHDIGVLKKPERPRRMLQILTRQVSRLMVENMKVLLNPESWQLATVMTPQEGEGIRSLSKLVTRKRERPATRDGGELAHQHRHPPPELFEQITAIYTRAGEIVAVCARQLIRPVDPMALLTDILQGLKSGELSRVQCRRLRLFSQTNRLPFDQWELLSHCSRAVVEFFWSGSGSEPAVKPPLALPVWHQKIFSKLQHALQQRLLGKDSINLVIKVAHDQSASVPVLLSLEKFLTRCHTHAVATNSSQQPRTTQ</sequence>
<feature type="coiled-coil region" evidence="8">
    <location>
        <begin position="764"/>
        <end position="791"/>
    </location>
</feature>
<feature type="compositionally biased region" description="Polar residues" evidence="9">
    <location>
        <begin position="826"/>
        <end position="837"/>
    </location>
</feature>
<feature type="compositionally biased region" description="Polar residues" evidence="9">
    <location>
        <begin position="978"/>
        <end position="987"/>
    </location>
</feature>
<evidence type="ECO:0000256" key="7">
    <source>
        <dbReference type="ARBA" id="ARBA00045448"/>
    </source>
</evidence>
<feature type="domain" description="Peptidase S9A N-terminal" evidence="11">
    <location>
        <begin position="40"/>
        <end position="450"/>
    </location>
</feature>
<keyword evidence="4" id="KW-0720">Serine protease</keyword>
<feature type="region of interest" description="Disordered" evidence="9">
    <location>
        <begin position="802"/>
        <end position="840"/>
    </location>
</feature>
<dbReference type="Gene3D" id="3.40.50.1820">
    <property type="entry name" value="alpha/beta hydrolase"/>
    <property type="match status" value="1"/>
</dbReference>
<protein>
    <recommendedName>
        <fullName evidence="5">Prolyl endopeptidase-like</fullName>
    </recommendedName>
    <alternativeName>
        <fullName evidence="6">Prolylendopeptidase-like</fullName>
    </alternativeName>
</protein>
<evidence type="ECO:0000256" key="3">
    <source>
        <dbReference type="ARBA" id="ARBA00022801"/>
    </source>
</evidence>
<dbReference type="GO" id="GO:0004252">
    <property type="term" value="F:serine-type endopeptidase activity"/>
    <property type="evidence" value="ECO:0007669"/>
    <property type="project" value="InterPro"/>
</dbReference>
<evidence type="ECO:0000313" key="12">
    <source>
        <dbReference type="EMBL" id="KAE9002606.1"/>
    </source>
</evidence>
<evidence type="ECO:0000313" key="15">
    <source>
        <dbReference type="Proteomes" id="UP000435112"/>
    </source>
</evidence>
<evidence type="ECO:0000256" key="2">
    <source>
        <dbReference type="ARBA" id="ARBA00022670"/>
    </source>
</evidence>
<comment type="function">
    <text evidence="7">Serine peptidase whose precise substrate specificity remains unclear. Does not cleave peptides after a arginine or lysine residue. Regulates trans-Golgi network morphology and sorting by regulating the membrane binding of the AP-1 complex. May play a role in the regulation of synaptic vesicle exocytosis.</text>
</comment>
<dbReference type="GO" id="GO:0006508">
    <property type="term" value="P:proteolysis"/>
    <property type="evidence" value="ECO:0007669"/>
    <property type="project" value="UniProtKB-KW"/>
</dbReference>
<dbReference type="PANTHER" id="PTHR11757:SF19">
    <property type="entry name" value="PROLYL ENDOPEPTIDASE-LIKE"/>
    <property type="match status" value="1"/>
</dbReference>
<dbReference type="InterPro" id="IPR002470">
    <property type="entry name" value="Peptidase_S9A"/>
</dbReference>
<proteinExistence type="inferred from homology"/>
<feature type="region of interest" description="Disordered" evidence="9">
    <location>
        <begin position="1234"/>
        <end position="1274"/>
    </location>
</feature>
<evidence type="ECO:0000259" key="10">
    <source>
        <dbReference type="Pfam" id="PF00326"/>
    </source>
</evidence>
<dbReference type="InterPro" id="IPR051543">
    <property type="entry name" value="Serine_Peptidase_S9A"/>
</dbReference>
<feature type="compositionally biased region" description="Polar residues" evidence="9">
    <location>
        <begin position="1258"/>
        <end position="1274"/>
    </location>
</feature>
<dbReference type="PRINTS" id="PR00862">
    <property type="entry name" value="PROLIGOPTASE"/>
</dbReference>
<dbReference type="Proteomes" id="UP000429607">
    <property type="component" value="Unassembled WGS sequence"/>
</dbReference>
<feature type="region of interest" description="Disordered" evidence="9">
    <location>
        <begin position="976"/>
        <end position="1006"/>
    </location>
</feature>
<evidence type="ECO:0000256" key="8">
    <source>
        <dbReference type="SAM" id="Coils"/>
    </source>
</evidence>
<gene>
    <name evidence="13" type="ORF">PR001_g17277</name>
    <name evidence="12" type="ORF">PR002_g17585</name>
</gene>
<keyword evidence="8" id="KW-0175">Coiled coil</keyword>
<dbReference type="Proteomes" id="UP000435112">
    <property type="component" value="Unassembled WGS sequence"/>
</dbReference>
<evidence type="ECO:0000256" key="4">
    <source>
        <dbReference type="ARBA" id="ARBA00022825"/>
    </source>
</evidence>
<evidence type="ECO:0000256" key="9">
    <source>
        <dbReference type="SAM" id="MobiDB-lite"/>
    </source>
</evidence>
<feature type="compositionally biased region" description="Polar residues" evidence="9">
    <location>
        <begin position="1234"/>
        <end position="1247"/>
    </location>
</feature>
<dbReference type="InterPro" id="IPR029058">
    <property type="entry name" value="AB_hydrolase_fold"/>
</dbReference>
<dbReference type="Pfam" id="PF00326">
    <property type="entry name" value="Peptidase_S9"/>
    <property type="match status" value="1"/>
</dbReference>
<organism evidence="12 15">
    <name type="scientific">Phytophthora rubi</name>
    <dbReference type="NCBI Taxonomy" id="129364"/>
    <lineage>
        <taxon>Eukaryota</taxon>
        <taxon>Sar</taxon>
        <taxon>Stramenopiles</taxon>
        <taxon>Oomycota</taxon>
        <taxon>Peronosporomycetes</taxon>
        <taxon>Peronosporales</taxon>
        <taxon>Peronosporaceae</taxon>
        <taxon>Phytophthora</taxon>
    </lineage>
</organism>
<comment type="similarity">
    <text evidence="1">Belongs to the peptidase S9A family.</text>
</comment>
<dbReference type="Pfam" id="PF02897">
    <property type="entry name" value="Peptidase_S9_N"/>
    <property type="match status" value="1"/>
</dbReference>
<feature type="compositionally biased region" description="Basic residues" evidence="9">
    <location>
        <begin position="802"/>
        <end position="811"/>
    </location>
</feature>
<accession>A0A6A3K557</accession>
<dbReference type="EMBL" id="QXFU01001428">
    <property type="protein sequence ID" value="KAE9002606.1"/>
    <property type="molecule type" value="Genomic_DNA"/>
</dbReference>
<dbReference type="PANTHER" id="PTHR11757">
    <property type="entry name" value="PROTEASE FAMILY S9A OLIGOPEPTIDASE"/>
    <property type="match status" value="1"/>
</dbReference>
<reference evidence="14 15" key="1">
    <citation type="submission" date="2018-09" db="EMBL/GenBank/DDBJ databases">
        <title>Genomic investigation of the strawberry pathogen Phytophthora fragariae indicates pathogenicity is determined by transcriptional variation in three key races.</title>
        <authorList>
            <person name="Adams T.M."/>
            <person name="Armitage A.D."/>
            <person name="Sobczyk M.K."/>
            <person name="Bates H.J."/>
            <person name="Dunwell J.M."/>
            <person name="Nellist C.F."/>
            <person name="Harrison R.J."/>
        </authorList>
    </citation>
    <scope>NUCLEOTIDE SEQUENCE [LARGE SCALE GENOMIC DNA]</scope>
    <source>
        <strain evidence="13 14">SCRP249</strain>
        <strain evidence="12 15">SCRP324</strain>
    </source>
</reference>
<dbReference type="InterPro" id="IPR001375">
    <property type="entry name" value="Peptidase_S9_cat"/>
</dbReference>
<evidence type="ECO:0000259" key="11">
    <source>
        <dbReference type="Pfam" id="PF02897"/>
    </source>
</evidence>
<feature type="compositionally biased region" description="Polar residues" evidence="9">
    <location>
        <begin position="1109"/>
        <end position="1118"/>
    </location>
</feature>
<keyword evidence="3" id="KW-0378">Hydrolase</keyword>